<evidence type="ECO:0000256" key="9">
    <source>
        <dbReference type="ARBA" id="ARBA00023277"/>
    </source>
</evidence>
<gene>
    <name evidence="14" type="ORF">HOLleu_38480</name>
</gene>
<evidence type="ECO:0000256" key="10">
    <source>
        <dbReference type="ARBA" id="ARBA00044906"/>
    </source>
</evidence>
<accession>A0A9Q0YH35</accession>
<evidence type="ECO:0000313" key="15">
    <source>
        <dbReference type="Proteomes" id="UP001152320"/>
    </source>
</evidence>
<comment type="pathway">
    <text evidence="2">Amino-sugar metabolism; N-acetylneuraminate degradation.</text>
</comment>
<dbReference type="PIRSF" id="PIRSF001365">
    <property type="entry name" value="DHDPS"/>
    <property type="match status" value="1"/>
</dbReference>
<dbReference type="AlphaFoldDB" id="A0A9Q0YH35"/>
<sequence length="308" mass="33647">MEKLPFQLKGLAAAVYTPFKSNGDINFGVISEYIDYLVKDGVQNAFICGTNGEGISLTFQERKEVAETWKHENNGRLKALVLHVGSGGIRETQELAAHAEKVGVDAIASGPPYGVKPRNLEELALYLQKVASCAPTTPFYYYHLDMNNSVKFGDMEDFIDILQQIPIPTFCGIKFTSKDLAELARCCRHPAGYQIASGHDPLLLPALAAGANVFISGTANFQGKLFSGIMDAFNGGDLQTATKLYDQLLKHSNIMRKYGPGVALGKAVTKLARFDPGPPRSPLRPVTKETEAMLKNDLQKIGFFESIN</sequence>
<keyword evidence="7 11" id="KW-0456">Lyase</keyword>
<feature type="binding site" evidence="13">
    <location>
        <position position="215"/>
    </location>
    <ligand>
        <name>pyruvate</name>
        <dbReference type="ChEBI" id="CHEBI:15361"/>
    </ligand>
</feature>
<keyword evidence="9" id="KW-0119">Carbohydrate metabolism</keyword>
<dbReference type="InterPro" id="IPR013785">
    <property type="entry name" value="Aldolase_TIM"/>
</dbReference>
<dbReference type="PANTHER" id="PTHR12128:SF21">
    <property type="entry name" value="N-ACETYLNEURAMINATE LYASE"/>
    <property type="match status" value="1"/>
</dbReference>
<dbReference type="EC" id="4.1.3.3" evidence="5"/>
<evidence type="ECO:0000256" key="8">
    <source>
        <dbReference type="ARBA" id="ARBA00023270"/>
    </source>
</evidence>
<dbReference type="GO" id="GO:0005737">
    <property type="term" value="C:cytoplasm"/>
    <property type="evidence" value="ECO:0007669"/>
    <property type="project" value="UniProtKB-SubCell"/>
</dbReference>
<evidence type="ECO:0000256" key="4">
    <source>
        <dbReference type="ARBA" id="ARBA00011881"/>
    </source>
</evidence>
<evidence type="ECO:0000256" key="7">
    <source>
        <dbReference type="ARBA" id="ARBA00023239"/>
    </source>
</evidence>
<comment type="caution">
    <text evidence="14">The sequence shown here is derived from an EMBL/GenBank/DDBJ whole genome shotgun (WGS) entry which is preliminary data.</text>
</comment>
<evidence type="ECO:0000256" key="13">
    <source>
        <dbReference type="PIRSR" id="PIRSR001365-2"/>
    </source>
</evidence>
<comment type="subcellular location">
    <subcellularLocation>
        <location evidence="1">Cytoplasm</location>
    </subcellularLocation>
</comment>
<dbReference type="Pfam" id="PF00701">
    <property type="entry name" value="DHDPS"/>
    <property type="match status" value="1"/>
</dbReference>
<evidence type="ECO:0000256" key="11">
    <source>
        <dbReference type="PIRNR" id="PIRNR001365"/>
    </source>
</evidence>
<evidence type="ECO:0000256" key="2">
    <source>
        <dbReference type="ARBA" id="ARBA00004878"/>
    </source>
</evidence>
<feature type="active site" description="Schiff-base intermediate with substrate" evidence="12">
    <location>
        <position position="174"/>
    </location>
</feature>
<dbReference type="OrthoDB" id="191315at2759"/>
<feature type="active site" description="Proton donor/acceptor" evidence="12">
    <location>
        <position position="142"/>
    </location>
</feature>
<comment type="subunit">
    <text evidence="4">Homotetramer.</text>
</comment>
<keyword evidence="15" id="KW-1185">Reference proteome</keyword>
<comment type="similarity">
    <text evidence="3">Belongs to the DapA family. NanA subfamily.</text>
</comment>
<comment type="catalytic activity">
    <reaction evidence="10">
        <text>aceneuramate = aldehydo-N-acetyl-D-mannosamine + pyruvate</text>
        <dbReference type="Rhea" id="RHEA:23296"/>
        <dbReference type="ChEBI" id="CHEBI:15361"/>
        <dbReference type="ChEBI" id="CHEBI:17122"/>
        <dbReference type="ChEBI" id="CHEBI:173083"/>
        <dbReference type="EC" id="4.1.3.3"/>
    </reaction>
</comment>
<dbReference type="InterPro" id="IPR002220">
    <property type="entry name" value="DapA-like"/>
</dbReference>
<evidence type="ECO:0000313" key="14">
    <source>
        <dbReference type="EMBL" id="KAJ8021315.1"/>
    </source>
</evidence>
<dbReference type="Gene3D" id="3.20.20.70">
    <property type="entry name" value="Aldolase class I"/>
    <property type="match status" value="1"/>
</dbReference>
<dbReference type="Proteomes" id="UP001152320">
    <property type="component" value="Chromosome 21"/>
</dbReference>
<keyword evidence="8" id="KW-0704">Schiff base</keyword>
<name>A0A9Q0YH35_HOLLE</name>
<organism evidence="14 15">
    <name type="scientific">Holothuria leucospilota</name>
    <name type="common">Black long sea cucumber</name>
    <name type="synonym">Mertensiothuria leucospilota</name>
    <dbReference type="NCBI Taxonomy" id="206669"/>
    <lineage>
        <taxon>Eukaryota</taxon>
        <taxon>Metazoa</taxon>
        <taxon>Echinodermata</taxon>
        <taxon>Eleutherozoa</taxon>
        <taxon>Echinozoa</taxon>
        <taxon>Holothuroidea</taxon>
        <taxon>Aspidochirotacea</taxon>
        <taxon>Aspidochirotida</taxon>
        <taxon>Holothuriidae</taxon>
        <taxon>Holothuria</taxon>
    </lineage>
</organism>
<evidence type="ECO:0000256" key="12">
    <source>
        <dbReference type="PIRSR" id="PIRSR001365-1"/>
    </source>
</evidence>
<evidence type="ECO:0000256" key="3">
    <source>
        <dbReference type="ARBA" id="ARBA00006324"/>
    </source>
</evidence>
<dbReference type="SMART" id="SM01130">
    <property type="entry name" value="DHDPS"/>
    <property type="match status" value="1"/>
</dbReference>
<evidence type="ECO:0000256" key="1">
    <source>
        <dbReference type="ARBA" id="ARBA00004496"/>
    </source>
</evidence>
<dbReference type="GO" id="GO:0008747">
    <property type="term" value="F:N-acetylneuraminate lyase activity"/>
    <property type="evidence" value="ECO:0007669"/>
    <property type="project" value="UniProtKB-EC"/>
</dbReference>
<keyword evidence="6" id="KW-0963">Cytoplasm</keyword>
<reference evidence="14" key="1">
    <citation type="submission" date="2021-10" db="EMBL/GenBank/DDBJ databases">
        <title>Tropical sea cucumber genome reveals ecological adaptation and Cuvierian tubules defense mechanism.</title>
        <authorList>
            <person name="Chen T."/>
        </authorList>
    </citation>
    <scope>NUCLEOTIDE SEQUENCE</scope>
    <source>
        <strain evidence="14">Nanhai2018</strain>
        <tissue evidence="14">Muscle</tissue>
    </source>
</reference>
<dbReference type="SUPFAM" id="SSF51569">
    <property type="entry name" value="Aldolase"/>
    <property type="match status" value="1"/>
</dbReference>
<evidence type="ECO:0000256" key="5">
    <source>
        <dbReference type="ARBA" id="ARBA00012911"/>
    </source>
</evidence>
<dbReference type="EMBL" id="JAIZAY010000021">
    <property type="protein sequence ID" value="KAJ8021315.1"/>
    <property type="molecule type" value="Genomic_DNA"/>
</dbReference>
<dbReference type="PANTHER" id="PTHR12128">
    <property type="entry name" value="DIHYDRODIPICOLINATE SYNTHASE"/>
    <property type="match status" value="1"/>
</dbReference>
<protein>
    <recommendedName>
        <fullName evidence="5">N-acetylneuraminate lyase</fullName>
        <ecNumber evidence="5">4.1.3.3</ecNumber>
    </recommendedName>
</protein>
<evidence type="ECO:0000256" key="6">
    <source>
        <dbReference type="ARBA" id="ARBA00022490"/>
    </source>
</evidence>
<proteinExistence type="inferred from homology"/>